<keyword evidence="4" id="KW-1133">Transmembrane helix</keyword>
<sequence>MKQETTTPILIVGGGLVGLSMAVFLSEHQIPYVVIERHSGTSIHPRARGLRIRAMELMRQVGLEQNIQQAGRSMAGNFGFLNAKTLAQADFTQGLHSKKAKEMLKMLVQENTDQLSPSQSCNRTNPFSVSSHSFFQLKLSV</sequence>
<evidence type="ECO:0000256" key="1">
    <source>
        <dbReference type="ARBA" id="ARBA00001974"/>
    </source>
</evidence>
<dbReference type="PANTHER" id="PTHR43004">
    <property type="entry name" value="TRK SYSTEM POTASSIUM UPTAKE PROTEIN"/>
    <property type="match status" value="1"/>
</dbReference>
<feature type="domain" description="FAD-binding" evidence="5">
    <location>
        <begin position="7"/>
        <end position="113"/>
    </location>
</feature>
<comment type="caution">
    <text evidence="6">The sequence shown here is derived from an EMBL/GenBank/DDBJ whole genome shotgun (WGS) entry which is preliminary data.</text>
</comment>
<evidence type="ECO:0000313" key="7">
    <source>
        <dbReference type="Proteomes" id="UP000295416"/>
    </source>
</evidence>
<dbReference type="SUPFAM" id="SSF51905">
    <property type="entry name" value="FAD/NAD(P)-binding domain"/>
    <property type="match status" value="1"/>
</dbReference>
<gene>
    <name evidence="6" type="ORF">EV207_11011</name>
</gene>
<dbReference type="PANTHER" id="PTHR43004:SF19">
    <property type="entry name" value="BINDING MONOOXYGENASE, PUTATIVE (JCVI)-RELATED"/>
    <property type="match status" value="1"/>
</dbReference>
<dbReference type="RefSeq" id="WP_132745732.1">
    <property type="nucleotide sequence ID" value="NZ_SLXK01000010.1"/>
</dbReference>
<evidence type="ECO:0000313" key="6">
    <source>
        <dbReference type="EMBL" id="TCP29391.1"/>
    </source>
</evidence>
<reference evidence="6 7" key="1">
    <citation type="submission" date="2019-03" db="EMBL/GenBank/DDBJ databases">
        <title>Genomic Encyclopedia of Type Strains, Phase IV (KMG-IV): sequencing the most valuable type-strain genomes for metagenomic binning, comparative biology and taxonomic classification.</title>
        <authorList>
            <person name="Goeker M."/>
        </authorList>
    </citation>
    <scope>NUCLEOTIDE SEQUENCE [LARGE SCALE GENOMIC DNA]</scope>
    <source>
        <strain evidence="6 7">DSM 19377</strain>
    </source>
</reference>
<dbReference type="GO" id="GO:0071949">
    <property type="term" value="F:FAD binding"/>
    <property type="evidence" value="ECO:0007669"/>
    <property type="project" value="InterPro"/>
</dbReference>
<dbReference type="InterPro" id="IPR036188">
    <property type="entry name" value="FAD/NAD-bd_sf"/>
</dbReference>
<dbReference type="InterPro" id="IPR050641">
    <property type="entry name" value="RIFMO-like"/>
</dbReference>
<comment type="cofactor">
    <cofactor evidence="1">
        <name>FAD</name>
        <dbReference type="ChEBI" id="CHEBI:57692"/>
    </cofactor>
</comment>
<organism evidence="6 7">
    <name type="scientific">Scopulibacillus darangshiensis</name>
    <dbReference type="NCBI Taxonomy" id="442528"/>
    <lineage>
        <taxon>Bacteria</taxon>
        <taxon>Bacillati</taxon>
        <taxon>Bacillota</taxon>
        <taxon>Bacilli</taxon>
        <taxon>Bacillales</taxon>
        <taxon>Sporolactobacillaceae</taxon>
        <taxon>Scopulibacillus</taxon>
    </lineage>
</organism>
<keyword evidence="4" id="KW-0472">Membrane</keyword>
<evidence type="ECO:0000256" key="2">
    <source>
        <dbReference type="ARBA" id="ARBA00022630"/>
    </source>
</evidence>
<feature type="transmembrane region" description="Helical" evidence="4">
    <location>
        <begin position="6"/>
        <end position="25"/>
    </location>
</feature>
<protein>
    <submittedName>
        <fullName evidence="6">FAD binding domain-containing protein</fullName>
    </submittedName>
</protein>
<dbReference type="EMBL" id="SLXK01000010">
    <property type="protein sequence ID" value="TCP29391.1"/>
    <property type="molecule type" value="Genomic_DNA"/>
</dbReference>
<keyword evidence="2" id="KW-0285">Flavoprotein</keyword>
<dbReference type="Proteomes" id="UP000295416">
    <property type="component" value="Unassembled WGS sequence"/>
</dbReference>
<dbReference type="InterPro" id="IPR002938">
    <property type="entry name" value="FAD-bd"/>
</dbReference>
<dbReference type="Pfam" id="PF01494">
    <property type="entry name" value="FAD_binding_3"/>
    <property type="match status" value="1"/>
</dbReference>
<dbReference type="AlphaFoldDB" id="A0A4R2P5Y7"/>
<dbReference type="OrthoDB" id="9766816at2"/>
<evidence type="ECO:0000256" key="3">
    <source>
        <dbReference type="ARBA" id="ARBA00022827"/>
    </source>
</evidence>
<dbReference type="GO" id="GO:0016709">
    <property type="term" value="F:oxidoreductase activity, acting on paired donors, with incorporation or reduction of molecular oxygen, NAD(P)H as one donor, and incorporation of one atom of oxygen"/>
    <property type="evidence" value="ECO:0007669"/>
    <property type="project" value="UniProtKB-ARBA"/>
</dbReference>
<evidence type="ECO:0000259" key="5">
    <source>
        <dbReference type="Pfam" id="PF01494"/>
    </source>
</evidence>
<dbReference type="Gene3D" id="3.50.50.60">
    <property type="entry name" value="FAD/NAD(P)-binding domain"/>
    <property type="match status" value="1"/>
</dbReference>
<accession>A0A4R2P5Y7</accession>
<name>A0A4R2P5Y7_9BACL</name>
<keyword evidence="3" id="KW-0274">FAD</keyword>
<evidence type="ECO:0000256" key="4">
    <source>
        <dbReference type="SAM" id="Phobius"/>
    </source>
</evidence>
<keyword evidence="4" id="KW-0812">Transmembrane</keyword>
<proteinExistence type="predicted"/>
<keyword evidence="7" id="KW-1185">Reference proteome</keyword>